<feature type="compositionally biased region" description="Basic residues" evidence="5">
    <location>
        <begin position="295"/>
        <end position="306"/>
    </location>
</feature>
<dbReference type="SMART" id="SM00356">
    <property type="entry name" value="ZnF_C3H1"/>
    <property type="match status" value="1"/>
</dbReference>
<keyword evidence="8" id="KW-1185">Reference proteome</keyword>
<feature type="region of interest" description="Disordered" evidence="5">
    <location>
        <begin position="282"/>
        <end position="306"/>
    </location>
</feature>
<evidence type="ECO:0000256" key="5">
    <source>
        <dbReference type="SAM" id="MobiDB-lite"/>
    </source>
</evidence>
<keyword evidence="1 4" id="KW-0479">Metal-binding</keyword>
<organism evidence="7 8">
    <name type="scientific">Oopsacas minuta</name>
    <dbReference type="NCBI Taxonomy" id="111878"/>
    <lineage>
        <taxon>Eukaryota</taxon>
        <taxon>Metazoa</taxon>
        <taxon>Porifera</taxon>
        <taxon>Hexactinellida</taxon>
        <taxon>Hexasterophora</taxon>
        <taxon>Lyssacinosida</taxon>
        <taxon>Leucopsacidae</taxon>
        <taxon>Oopsacas</taxon>
    </lineage>
</organism>
<dbReference type="Proteomes" id="UP001165289">
    <property type="component" value="Unassembled WGS sequence"/>
</dbReference>
<dbReference type="PROSITE" id="PS50103">
    <property type="entry name" value="ZF_C3H1"/>
    <property type="match status" value="1"/>
</dbReference>
<keyword evidence="3 4" id="KW-0862">Zinc</keyword>
<proteinExistence type="predicted"/>
<reference evidence="7 8" key="1">
    <citation type="journal article" date="2023" name="BMC Biol.">
        <title>The compact genome of the sponge Oopsacas minuta (Hexactinellida) is lacking key metazoan core genes.</title>
        <authorList>
            <person name="Santini S."/>
            <person name="Schenkelaars Q."/>
            <person name="Jourda C."/>
            <person name="Duchesne M."/>
            <person name="Belahbib H."/>
            <person name="Rocher C."/>
            <person name="Selva M."/>
            <person name="Riesgo A."/>
            <person name="Vervoort M."/>
            <person name="Leys S.P."/>
            <person name="Kodjabachian L."/>
            <person name="Le Bivic A."/>
            <person name="Borchiellini C."/>
            <person name="Claverie J.M."/>
            <person name="Renard E."/>
        </authorList>
    </citation>
    <scope>NUCLEOTIDE SEQUENCE [LARGE SCALE GENOMIC DNA]</scope>
    <source>
        <strain evidence="7">SPO-2</strain>
    </source>
</reference>
<evidence type="ECO:0000313" key="8">
    <source>
        <dbReference type="Proteomes" id="UP001165289"/>
    </source>
</evidence>
<feature type="zinc finger region" description="C3H1-type" evidence="4">
    <location>
        <begin position="73"/>
        <end position="101"/>
    </location>
</feature>
<evidence type="ECO:0000313" key="7">
    <source>
        <dbReference type="EMBL" id="KAI6648756.1"/>
    </source>
</evidence>
<evidence type="ECO:0000256" key="2">
    <source>
        <dbReference type="ARBA" id="ARBA00022771"/>
    </source>
</evidence>
<feature type="region of interest" description="Disordered" evidence="5">
    <location>
        <begin position="224"/>
        <end position="257"/>
    </location>
</feature>
<feature type="domain" description="C3H1-type" evidence="6">
    <location>
        <begin position="73"/>
        <end position="101"/>
    </location>
</feature>
<dbReference type="Gene3D" id="2.30.30.1190">
    <property type="match status" value="1"/>
</dbReference>
<evidence type="ECO:0000256" key="1">
    <source>
        <dbReference type="ARBA" id="ARBA00022723"/>
    </source>
</evidence>
<dbReference type="GO" id="GO:0008270">
    <property type="term" value="F:zinc ion binding"/>
    <property type="evidence" value="ECO:0007669"/>
    <property type="project" value="UniProtKB-KW"/>
</dbReference>
<dbReference type="EMBL" id="JAKMXF010000326">
    <property type="protein sequence ID" value="KAI6648756.1"/>
    <property type="molecule type" value="Genomic_DNA"/>
</dbReference>
<gene>
    <name evidence="7" type="ORF">LOD99_7143</name>
</gene>
<dbReference type="AlphaFoldDB" id="A0AAV7JJ05"/>
<evidence type="ECO:0000259" key="6">
    <source>
        <dbReference type="PROSITE" id="PS50103"/>
    </source>
</evidence>
<name>A0AAV7JJ05_9METZ</name>
<comment type="caution">
    <text evidence="7">The sequence shown here is derived from an EMBL/GenBank/DDBJ whole genome shotgun (WGS) entry which is preliminary data.</text>
</comment>
<protein>
    <recommendedName>
        <fullName evidence="6">C3H1-type domain-containing protein</fullName>
    </recommendedName>
</protein>
<evidence type="ECO:0000256" key="4">
    <source>
        <dbReference type="PROSITE-ProRule" id="PRU00723"/>
    </source>
</evidence>
<sequence length="426" mass="48322">MKCVLINRFQRSRVRCILVLTHTHSFIFASNIMSRDQSDSIRANISVTHLKSTSPRTSVYDRLGPPGLHAPTIKSEDTCRYILKNGHCRFGDECTYYHTPSHALTNQDYSGEVTQFLSSTVESNILYREKSEFESTPNDCNISSNTFPERKLVEIDQIKGNIRKHISGSSNIVNIEDPLFKKVCNSRVHKQMGSVVQRGCKNLKIQSSEEHNLVNDKIKSISSSVHRNTSLDRDQSMTSDSFNSGDERDSSTDSISENETLVLGVSKVKDFGEKALSSISESSFSSVPSTDKTPSQKKKSLRNAKRTSRVCSAKVIDSVSKRDNMHGINCYNHDLKHRPATSQMVAANTAVPVHSHKFFKKHSKRIKSFSFPEDCSRYRKDHHRDKKRISKSNQGNIFAFTLTFYIHTKALYSKPAPWIALFWIFV</sequence>
<dbReference type="SUPFAM" id="SSF90229">
    <property type="entry name" value="CCCH zinc finger"/>
    <property type="match status" value="1"/>
</dbReference>
<dbReference type="InterPro" id="IPR000571">
    <property type="entry name" value="Znf_CCCH"/>
</dbReference>
<accession>A0AAV7JJ05</accession>
<keyword evidence="2 4" id="KW-0863">Zinc-finger</keyword>
<evidence type="ECO:0000256" key="3">
    <source>
        <dbReference type="ARBA" id="ARBA00022833"/>
    </source>
</evidence>
<dbReference type="InterPro" id="IPR036855">
    <property type="entry name" value="Znf_CCCH_sf"/>
</dbReference>